<dbReference type="RefSeq" id="WP_095511100.1">
    <property type="nucleotide sequence ID" value="NZ_MQWD01000001.1"/>
</dbReference>
<dbReference type="AlphaFoldDB" id="A0A271J1U8"/>
<dbReference type="Pfam" id="PF00480">
    <property type="entry name" value="ROK"/>
    <property type="match status" value="1"/>
</dbReference>
<dbReference type="SUPFAM" id="SSF53067">
    <property type="entry name" value="Actin-like ATPase domain"/>
    <property type="match status" value="1"/>
</dbReference>
<dbReference type="InterPro" id="IPR043129">
    <property type="entry name" value="ATPase_NBD"/>
</dbReference>
<organism evidence="1 2">
    <name type="scientific">Rubrivirga marina</name>
    <dbReference type="NCBI Taxonomy" id="1196024"/>
    <lineage>
        <taxon>Bacteria</taxon>
        <taxon>Pseudomonadati</taxon>
        <taxon>Rhodothermota</taxon>
        <taxon>Rhodothermia</taxon>
        <taxon>Rhodothermales</taxon>
        <taxon>Rubricoccaceae</taxon>
        <taxon>Rubrivirga</taxon>
    </lineage>
</organism>
<dbReference type="InterPro" id="IPR000600">
    <property type="entry name" value="ROK"/>
</dbReference>
<gene>
    <name evidence="1" type="ORF">BSZ37_13805</name>
</gene>
<evidence type="ECO:0000313" key="2">
    <source>
        <dbReference type="Proteomes" id="UP000216339"/>
    </source>
</evidence>
<keyword evidence="1" id="KW-0418">Kinase</keyword>
<dbReference type="EMBL" id="MQWD01000001">
    <property type="protein sequence ID" value="PAP77433.1"/>
    <property type="molecule type" value="Genomic_DNA"/>
</dbReference>
<accession>A0A271J1U8</accession>
<dbReference type="CDD" id="cd24058">
    <property type="entry name" value="ASKHA_NBD_ROK_PPGK"/>
    <property type="match status" value="1"/>
</dbReference>
<dbReference type="OrthoDB" id="9810372at2"/>
<dbReference type="PANTHER" id="PTHR18964">
    <property type="entry name" value="ROK (REPRESSOR, ORF, KINASE) FAMILY"/>
    <property type="match status" value="1"/>
</dbReference>
<dbReference type="NCBIfam" id="NF045942">
    <property type="entry name" value="PolPhglucPhase"/>
    <property type="match status" value="1"/>
</dbReference>
<keyword evidence="1" id="KW-0808">Transferase</keyword>
<comment type="caution">
    <text evidence="1">The sequence shown here is derived from an EMBL/GenBank/DDBJ whole genome shotgun (WGS) entry which is preliminary data.</text>
</comment>
<name>A0A271J1U8_9BACT</name>
<sequence length="259" mass="27698">MGKKKKKVPRKILGVDIGGSGIKGAPVHTKKGILLEERHRIPTPQPATPKAVAETMRQVMEAHGWKKALGCTVPGRVVRGIVQTAANIDDSWIGTDAQKLFSDTCGVPVAVLNDADAAGLAEMTFGAGKGANGTVLLLTFGTGIGSALFTDGHLVPNTEFGHIKFDKRIAEHVAADSIRSKEHLSWERWAKKRVRPVLAMYEFILSPDLIIVGGGVSRPDRWEQFGKFLDTKARIVPAALGNEAGIVGAALAARRMLKG</sequence>
<protein>
    <submittedName>
        <fullName evidence="1">Polyphosphate glucokinase</fullName>
    </submittedName>
</protein>
<dbReference type="PANTHER" id="PTHR18964:SF146">
    <property type="entry name" value="POLYPHOSPHATE GLUCOKINASE"/>
    <property type="match status" value="1"/>
</dbReference>
<evidence type="ECO:0000313" key="1">
    <source>
        <dbReference type="EMBL" id="PAP77433.1"/>
    </source>
</evidence>
<dbReference type="Gene3D" id="3.30.420.40">
    <property type="match status" value="2"/>
</dbReference>
<reference evidence="1 2" key="1">
    <citation type="submission" date="2016-11" db="EMBL/GenBank/DDBJ databases">
        <title>Study of marine rhodopsin-containing bacteria.</title>
        <authorList>
            <person name="Yoshizawa S."/>
            <person name="Kumagai Y."/>
            <person name="Kogure K."/>
        </authorList>
    </citation>
    <scope>NUCLEOTIDE SEQUENCE [LARGE SCALE GENOMIC DNA]</scope>
    <source>
        <strain evidence="1 2">SAORIC-28</strain>
    </source>
</reference>
<dbReference type="GO" id="GO:0016301">
    <property type="term" value="F:kinase activity"/>
    <property type="evidence" value="ECO:0007669"/>
    <property type="project" value="UniProtKB-KW"/>
</dbReference>
<keyword evidence="2" id="KW-1185">Reference proteome</keyword>
<proteinExistence type="predicted"/>
<dbReference type="Proteomes" id="UP000216339">
    <property type="component" value="Unassembled WGS sequence"/>
</dbReference>